<evidence type="ECO:0000256" key="6">
    <source>
        <dbReference type="ARBA" id="ARBA00023002"/>
    </source>
</evidence>
<dbReference type="RefSeq" id="XP_003686438.1">
    <property type="nucleotide sequence ID" value="XM_003686390.1"/>
</dbReference>
<dbReference type="CDD" id="cd00209">
    <property type="entry name" value="DHFR"/>
    <property type="match status" value="1"/>
</dbReference>
<keyword evidence="4" id="KW-0554">One-carbon metabolism</keyword>
<evidence type="ECO:0000259" key="9">
    <source>
        <dbReference type="PROSITE" id="PS51330"/>
    </source>
</evidence>
<dbReference type="PROSITE" id="PS00075">
    <property type="entry name" value="DHFR_1"/>
    <property type="match status" value="1"/>
</dbReference>
<dbReference type="InterPro" id="IPR001796">
    <property type="entry name" value="DHFR_dom"/>
</dbReference>
<dbReference type="GO" id="GO:0004146">
    <property type="term" value="F:dihydrofolate reductase activity"/>
    <property type="evidence" value="ECO:0007669"/>
    <property type="project" value="UniProtKB-EC"/>
</dbReference>
<dbReference type="HOGENOM" id="CLU_043966_2_1_1"/>
<dbReference type="GO" id="GO:0046654">
    <property type="term" value="P:tetrahydrofolate biosynthetic process"/>
    <property type="evidence" value="ECO:0007669"/>
    <property type="project" value="UniProtKB-UniPathway"/>
</dbReference>
<dbReference type="Gene3D" id="3.40.430.10">
    <property type="entry name" value="Dihydrofolate Reductase, subunit A"/>
    <property type="match status" value="1"/>
</dbReference>
<dbReference type="InterPro" id="IPR017925">
    <property type="entry name" value="DHFR_CS"/>
</dbReference>
<dbReference type="OMA" id="KEMKYFR"/>
<evidence type="ECO:0000256" key="7">
    <source>
        <dbReference type="RuleBase" id="RU004474"/>
    </source>
</evidence>
<dbReference type="GO" id="GO:0046452">
    <property type="term" value="P:dihydrofolate metabolic process"/>
    <property type="evidence" value="ECO:0007669"/>
    <property type="project" value="EnsemblFungi"/>
</dbReference>
<name>G8BVS6_TETPH</name>
<dbReference type="PANTHER" id="PTHR48069">
    <property type="entry name" value="DIHYDROFOLATE REDUCTASE"/>
    <property type="match status" value="1"/>
</dbReference>
<evidence type="ECO:0000313" key="11">
    <source>
        <dbReference type="Proteomes" id="UP000005666"/>
    </source>
</evidence>
<dbReference type="UniPathway" id="UPA00077">
    <property type="reaction ID" value="UER00158"/>
</dbReference>
<comment type="similarity">
    <text evidence="7">Belongs to the dihydrofolate reductase family.</text>
</comment>
<dbReference type="InterPro" id="IPR024072">
    <property type="entry name" value="DHFR-like_dom_sf"/>
</dbReference>
<feature type="transmembrane region" description="Helical" evidence="8">
    <location>
        <begin position="6"/>
        <end position="27"/>
    </location>
</feature>
<dbReference type="PANTHER" id="PTHR48069:SF3">
    <property type="entry name" value="DIHYDROFOLATE REDUCTASE"/>
    <property type="match status" value="1"/>
</dbReference>
<sequence>MSKIPVINVVACLLPNMGIGFQGGLPWRLSKEMKFFKQLTTSTFDSSKKNVVIMGRKTWQSIPARFRPLPNRINVVLSRSYSSHLSESEDNTHYVCNSLTESLKQIQDKLVDTVERIYIIGGSEIYNGSFRLADHWLITKIQPIQNIDEPAPMVDTFIKKDMLLKYFKEDHEADLNAFLPGQVELPEQLQNEATSLRYKQEEKGLEFGFSLWNKI</sequence>
<proteinExistence type="inferred from homology"/>
<dbReference type="GeneID" id="11535759"/>
<evidence type="ECO:0000256" key="5">
    <source>
        <dbReference type="ARBA" id="ARBA00022857"/>
    </source>
</evidence>
<evidence type="ECO:0000256" key="8">
    <source>
        <dbReference type="SAM" id="Phobius"/>
    </source>
</evidence>
<organism evidence="10 11">
    <name type="scientific">Tetrapisispora phaffii (strain ATCC 24235 / CBS 4417 / NBRC 1672 / NRRL Y-8282 / UCD 70-5)</name>
    <name type="common">Yeast</name>
    <name type="synonym">Fabospora phaffii</name>
    <dbReference type="NCBI Taxonomy" id="1071381"/>
    <lineage>
        <taxon>Eukaryota</taxon>
        <taxon>Fungi</taxon>
        <taxon>Dikarya</taxon>
        <taxon>Ascomycota</taxon>
        <taxon>Saccharomycotina</taxon>
        <taxon>Saccharomycetes</taxon>
        <taxon>Saccharomycetales</taxon>
        <taxon>Saccharomycetaceae</taxon>
        <taxon>Tetrapisispora</taxon>
    </lineage>
</organism>
<evidence type="ECO:0000256" key="4">
    <source>
        <dbReference type="ARBA" id="ARBA00022563"/>
    </source>
</evidence>
<evidence type="ECO:0000313" key="10">
    <source>
        <dbReference type="EMBL" id="CCE64004.1"/>
    </source>
</evidence>
<dbReference type="eggNOG" id="KOG1324">
    <property type="taxonomic scope" value="Eukaryota"/>
</dbReference>
<dbReference type="EC" id="1.5.1.3" evidence="2"/>
<dbReference type="STRING" id="1071381.G8BVS6"/>
<dbReference type="GO" id="GO:0006730">
    <property type="term" value="P:one-carbon metabolic process"/>
    <property type="evidence" value="ECO:0007669"/>
    <property type="project" value="UniProtKB-KW"/>
</dbReference>
<dbReference type="Proteomes" id="UP000005666">
    <property type="component" value="Chromosome 7"/>
</dbReference>
<gene>
    <name evidence="10" type="primary">TPHA0G01680</name>
    <name evidence="10" type="ordered locus">TPHA_0G01680</name>
</gene>
<dbReference type="KEGG" id="tpf:TPHA_0G01680"/>
<keyword evidence="8" id="KW-0472">Membrane</keyword>
<dbReference type="AlphaFoldDB" id="G8BVS6"/>
<feature type="domain" description="DHFR" evidence="9">
    <location>
        <begin position="5"/>
        <end position="214"/>
    </location>
</feature>
<keyword evidence="8" id="KW-0812">Transmembrane</keyword>
<dbReference type="GO" id="GO:0046655">
    <property type="term" value="P:folic acid metabolic process"/>
    <property type="evidence" value="ECO:0007669"/>
    <property type="project" value="TreeGrafter"/>
</dbReference>
<dbReference type="InterPro" id="IPR012259">
    <property type="entry name" value="DHFR"/>
</dbReference>
<dbReference type="GO" id="GO:0003729">
    <property type="term" value="F:mRNA binding"/>
    <property type="evidence" value="ECO:0007669"/>
    <property type="project" value="EnsemblFungi"/>
</dbReference>
<keyword evidence="8" id="KW-1133">Transmembrane helix</keyword>
<dbReference type="Pfam" id="PF00186">
    <property type="entry name" value="DHFR_1"/>
    <property type="match status" value="1"/>
</dbReference>
<accession>G8BVS6</accession>
<evidence type="ECO:0000256" key="1">
    <source>
        <dbReference type="ARBA" id="ARBA00004903"/>
    </source>
</evidence>
<keyword evidence="11" id="KW-1185">Reference proteome</keyword>
<protein>
    <recommendedName>
        <fullName evidence="3">Dihydrofolate reductase</fullName>
        <ecNumber evidence="2">1.5.1.3</ecNumber>
    </recommendedName>
</protein>
<dbReference type="EMBL" id="HE612862">
    <property type="protein sequence ID" value="CCE64004.1"/>
    <property type="molecule type" value="Genomic_DNA"/>
</dbReference>
<dbReference type="PROSITE" id="PS51330">
    <property type="entry name" value="DHFR_2"/>
    <property type="match status" value="1"/>
</dbReference>
<dbReference type="PRINTS" id="PR00070">
    <property type="entry name" value="DHFR"/>
</dbReference>
<keyword evidence="6" id="KW-0560">Oxidoreductase</keyword>
<evidence type="ECO:0000256" key="2">
    <source>
        <dbReference type="ARBA" id="ARBA00012856"/>
    </source>
</evidence>
<comment type="pathway">
    <text evidence="1">Cofactor biosynthesis; tetrahydrofolate biosynthesis; 5,6,7,8-tetrahydrofolate from 7,8-dihydrofolate: step 1/1.</text>
</comment>
<keyword evidence="5" id="KW-0521">NADP</keyword>
<evidence type="ECO:0000256" key="3">
    <source>
        <dbReference type="ARBA" id="ARBA00018886"/>
    </source>
</evidence>
<dbReference type="GO" id="GO:0005739">
    <property type="term" value="C:mitochondrion"/>
    <property type="evidence" value="ECO:0007669"/>
    <property type="project" value="TreeGrafter"/>
</dbReference>
<dbReference type="GO" id="GO:0050661">
    <property type="term" value="F:NADP binding"/>
    <property type="evidence" value="ECO:0007669"/>
    <property type="project" value="InterPro"/>
</dbReference>
<dbReference type="SUPFAM" id="SSF53597">
    <property type="entry name" value="Dihydrofolate reductase-like"/>
    <property type="match status" value="1"/>
</dbReference>
<reference evidence="10 11" key="1">
    <citation type="journal article" date="2011" name="Proc. Natl. Acad. Sci. U.S.A.">
        <title>Evolutionary erosion of yeast sex chromosomes by mating-type switching accidents.</title>
        <authorList>
            <person name="Gordon J.L."/>
            <person name="Armisen D."/>
            <person name="Proux-Wera E."/>
            <person name="Oheigeartaigh S.S."/>
            <person name="Byrne K.P."/>
            <person name="Wolfe K.H."/>
        </authorList>
    </citation>
    <scope>NUCLEOTIDE SEQUENCE [LARGE SCALE GENOMIC DNA]</scope>
    <source>
        <strain evidence="11">ATCC 24235 / CBS 4417 / NBRC 1672 / NRRL Y-8282 / UCD 70-5</strain>
    </source>
</reference>
<dbReference type="OrthoDB" id="414698at2759"/>